<dbReference type="InterPro" id="IPR002376">
    <property type="entry name" value="Formyl_transf_N"/>
</dbReference>
<name>X1MWM2_9ZZZZ</name>
<dbReference type="Pfam" id="PF02911">
    <property type="entry name" value="Formyl_trans_C"/>
    <property type="match status" value="1"/>
</dbReference>
<sequence>PPLKRAAAAWKLPVMQPDSLKRAEVVAQMADFHPDAIVVFAYGQILPQSVLDIPACGCINIHPSLLPRFRGASPVAAAILAGDEFTGVSIMLMDRGLDSGPILARAQISISLHDTTGSLIAKLSLVAARLLHEVLVHWVKGELTPQPQNEAQATYCSSISKEEGGIDWHLSTVDIWRRVRAFHPWPGCYTRWQGKQLKIIEAVPLPEERALEAGQVVALTPTREGAKSAFGVYTGDGVLGVLKVQLEGKRAMSADEFLRGQRQFIGALLL</sequence>
<dbReference type="PANTHER" id="PTHR11138">
    <property type="entry name" value="METHIONYL-TRNA FORMYLTRANSFERASE"/>
    <property type="match status" value="1"/>
</dbReference>
<dbReference type="Gene3D" id="3.40.50.170">
    <property type="entry name" value="Formyl transferase, N-terminal domain"/>
    <property type="match status" value="1"/>
</dbReference>
<protein>
    <recommendedName>
        <fullName evidence="2">methionyl-tRNA formyltransferase</fullName>
        <ecNumber evidence="2">2.1.2.9</ecNumber>
    </recommendedName>
</protein>
<dbReference type="InterPro" id="IPR044135">
    <property type="entry name" value="Met-tRNA-FMT_C"/>
</dbReference>
<dbReference type="CDD" id="cd08646">
    <property type="entry name" value="FMT_core_Met-tRNA-FMT_N"/>
    <property type="match status" value="1"/>
</dbReference>
<organism evidence="7">
    <name type="scientific">marine sediment metagenome</name>
    <dbReference type="NCBI Taxonomy" id="412755"/>
    <lineage>
        <taxon>unclassified sequences</taxon>
        <taxon>metagenomes</taxon>
        <taxon>ecological metagenomes</taxon>
    </lineage>
</organism>
<dbReference type="Pfam" id="PF00551">
    <property type="entry name" value="Formyl_trans_N"/>
    <property type="match status" value="1"/>
</dbReference>
<evidence type="ECO:0000256" key="4">
    <source>
        <dbReference type="ARBA" id="ARBA00022917"/>
    </source>
</evidence>
<evidence type="ECO:0000256" key="3">
    <source>
        <dbReference type="ARBA" id="ARBA00022679"/>
    </source>
</evidence>
<dbReference type="NCBIfam" id="TIGR00460">
    <property type="entry name" value="fmt"/>
    <property type="match status" value="1"/>
</dbReference>
<dbReference type="SUPFAM" id="SSF53328">
    <property type="entry name" value="Formyltransferase"/>
    <property type="match status" value="1"/>
</dbReference>
<evidence type="ECO:0000259" key="6">
    <source>
        <dbReference type="Pfam" id="PF02911"/>
    </source>
</evidence>
<evidence type="ECO:0000256" key="1">
    <source>
        <dbReference type="ARBA" id="ARBA00010699"/>
    </source>
</evidence>
<dbReference type="InterPro" id="IPR036477">
    <property type="entry name" value="Formyl_transf_N_sf"/>
</dbReference>
<proteinExistence type="inferred from homology"/>
<dbReference type="EMBL" id="BARV01020965">
    <property type="protein sequence ID" value="GAI19070.1"/>
    <property type="molecule type" value="Genomic_DNA"/>
</dbReference>
<evidence type="ECO:0000313" key="7">
    <source>
        <dbReference type="EMBL" id="GAI19070.1"/>
    </source>
</evidence>
<evidence type="ECO:0000259" key="5">
    <source>
        <dbReference type="Pfam" id="PF00551"/>
    </source>
</evidence>
<evidence type="ECO:0000256" key="2">
    <source>
        <dbReference type="ARBA" id="ARBA00012261"/>
    </source>
</evidence>
<keyword evidence="4" id="KW-0648">Protein biosynthesis</keyword>
<keyword evidence="3" id="KW-0808">Transferase</keyword>
<gene>
    <name evidence="7" type="ORF">S06H3_34850</name>
</gene>
<dbReference type="GO" id="GO:0004479">
    <property type="term" value="F:methionyl-tRNA formyltransferase activity"/>
    <property type="evidence" value="ECO:0007669"/>
    <property type="project" value="UniProtKB-EC"/>
</dbReference>
<feature type="domain" description="Formyl transferase C-terminal" evidence="6">
    <location>
        <begin position="159"/>
        <end position="262"/>
    </location>
</feature>
<comment type="caution">
    <text evidence="7">The sequence shown here is derived from an EMBL/GenBank/DDBJ whole genome shotgun (WGS) entry which is preliminary data.</text>
</comment>
<dbReference type="InterPro" id="IPR041711">
    <property type="entry name" value="Met-tRNA-FMT_N"/>
</dbReference>
<dbReference type="AlphaFoldDB" id="X1MWM2"/>
<dbReference type="GO" id="GO:0005829">
    <property type="term" value="C:cytosol"/>
    <property type="evidence" value="ECO:0007669"/>
    <property type="project" value="TreeGrafter"/>
</dbReference>
<dbReference type="Gene3D" id="3.10.25.10">
    <property type="entry name" value="Formyl transferase, C-terminal domain"/>
    <property type="match status" value="1"/>
</dbReference>
<dbReference type="PANTHER" id="PTHR11138:SF5">
    <property type="entry name" value="METHIONYL-TRNA FORMYLTRANSFERASE, MITOCHONDRIAL"/>
    <property type="match status" value="1"/>
</dbReference>
<dbReference type="SUPFAM" id="SSF50486">
    <property type="entry name" value="FMT C-terminal domain-like"/>
    <property type="match status" value="1"/>
</dbReference>
<dbReference type="InterPro" id="IPR011034">
    <property type="entry name" value="Formyl_transferase-like_C_sf"/>
</dbReference>
<feature type="domain" description="Formyl transferase N-terminal" evidence="5">
    <location>
        <begin position="15"/>
        <end position="134"/>
    </location>
</feature>
<feature type="non-terminal residue" evidence="7">
    <location>
        <position position="1"/>
    </location>
</feature>
<dbReference type="InterPro" id="IPR037022">
    <property type="entry name" value="Formyl_trans_C_sf"/>
</dbReference>
<dbReference type="InterPro" id="IPR005793">
    <property type="entry name" value="Formyl_trans_C"/>
</dbReference>
<dbReference type="EC" id="2.1.2.9" evidence="2"/>
<dbReference type="InterPro" id="IPR005794">
    <property type="entry name" value="Fmt"/>
</dbReference>
<comment type="similarity">
    <text evidence="1">Belongs to the Fmt family.</text>
</comment>
<reference evidence="7" key="1">
    <citation type="journal article" date="2014" name="Front. Microbiol.">
        <title>High frequency of phylogenetically diverse reductive dehalogenase-homologous genes in deep subseafloor sedimentary metagenomes.</title>
        <authorList>
            <person name="Kawai M."/>
            <person name="Futagami T."/>
            <person name="Toyoda A."/>
            <person name="Takaki Y."/>
            <person name="Nishi S."/>
            <person name="Hori S."/>
            <person name="Arai W."/>
            <person name="Tsubouchi T."/>
            <person name="Morono Y."/>
            <person name="Uchiyama I."/>
            <person name="Ito T."/>
            <person name="Fujiyama A."/>
            <person name="Inagaki F."/>
            <person name="Takami H."/>
        </authorList>
    </citation>
    <scope>NUCLEOTIDE SEQUENCE</scope>
    <source>
        <strain evidence="7">Expedition CK06-06</strain>
    </source>
</reference>
<dbReference type="CDD" id="cd08704">
    <property type="entry name" value="Met_tRNA_FMT_C"/>
    <property type="match status" value="1"/>
</dbReference>
<accession>X1MWM2</accession>